<dbReference type="Pfam" id="PF00400">
    <property type="entry name" value="WD40"/>
    <property type="match status" value="3"/>
</dbReference>
<feature type="repeat" description="WD" evidence="9">
    <location>
        <begin position="112"/>
        <end position="148"/>
    </location>
</feature>
<comment type="similarity">
    <text evidence="2">Belongs to the WD repeat SEC31 family.</text>
</comment>
<organism evidence="12 13">
    <name type="scientific">Paratrimastix pyriformis</name>
    <dbReference type="NCBI Taxonomy" id="342808"/>
    <lineage>
        <taxon>Eukaryota</taxon>
        <taxon>Metamonada</taxon>
        <taxon>Preaxostyla</taxon>
        <taxon>Paratrimastigidae</taxon>
        <taxon>Paratrimastix</taxon>
    </lineage>
</organism>
<keyword evidence="6" id="KW-0256">Endoplasmic reticulum</keyword>
<evidence type="ECO:0000259" key="11">
    <source>
        <dbReference type="Pfam" id="PF12931"/>
    </source>
</evidence>
<dbReference type="InterPro" id="IPR036322">
    <property type="entry name" value="WD40_repeat_dom_sf"/>
</dbReference>
<dbReference type="SMART" id="SM00320">
    <property type="entry name" value="WD40"/>
    <property type="match status" value="6"/>
</dbReference>
<dbReference type="InterPro" id="IPR019775">
    <property type="entry name" value="WD40_repeat_CS"/>
</dbReference>
<sequence length="1128" mass="120895">MAQLFSIERTGQLSWSDSFPTLLASGTVANTVGEDFRSTASLEIFSTAKDLRVIGSVSTELRFHKLAWSPCAAFPDHSLGLIAGGMADGSICLWDPAKIIENLPDEALISTLSKHTGPVLSLAFNLKDPSTLASGGADGDVYIWDLKSSLKEPNVAVPAPGTKCHSADVTGLAWNRKVPRILGSTSADGKTIVWDTATKHPTVTLQDTTADKKLRNSALAWNPDVATQLAIASDDDRQTVVQLWDLRNSRSPYRTLRHGAGVLSVSWCPDDSSILLTAGKDNRVVCWNAQSGEQISELPPFGNWPFDVQWAPRHPALVSVSSFDGKVSLFSLHDVAHAACQPDATAFPPASPQAVANPPKWRQRRVGATFGFAGKLVHFGMVTDPATKTQHSALRIDQVAPESASVDAQRKLLQTVESGDWAAFCAERAEQDASFKESWNLAKILLQKAPRTELLHFLGYNPEEIRRLHGADPVLPLRPPRPGCGPRHGRPGRCPAATAAPAAAAPAPEAPKPEEPAPLPAEGEKKEEEKPATPEAPAVEAEKPAAEEAAAPAAPADEHPEETDRLVTDCLLTGNLRAAVNLCQKAGRMADALVIASHAGPLDWKGAVHQYFKSSKAPFNKLLEAILNEDVPRYVAQLDTPARDWRQALALLASYVKGDQFAGQCAALARQLEKERPEAALVLHLCAGNVQQSLEAWGYCGENKSVTGPPAYLCVCLPTSARLFFGCSARLFFGCSARLLFGCSDKSLPCPSLAALSCSVLFCVACAVWRSLRMPLCLSPLARLQDSIEKLSVLLQTAPASQHNISAVVELHKQYAYSLAGQGLLQEANAYLAKILPTLSAPHDVPLKELAMRIKETLRPVEVKKALKGLVTPVDKPFLRAITPGLPVAPSRVPGPVGMPQPVSMGVAAPAPAPAPTAASPASTVSAGFLPPMPQPATVRSGAPPPIPAHPPDLQPLFNGTPRTLTSLPSQAPPRTRLTCVSVMPAYAPASPLVQARPSIPDTTVMEVLERCPVLPKLRADPQRARIVQCCTHLLRTVTPPLMDQNTASRLQDFAHKLGLLFSQLDDPTFDQQIVGALEYLAGNIERNEYDQALGLVKQIIANPIALKWGLVLRRLVESASQMAHAAH</sequence>
<dbReference type="Pfam" id="PF12931">
    <property type="entry name" value="TPR_Sec16"/>
    <property type="match status" value="1"/>
</dbReference>
<dbReference type="InterPro" id="IPR001680">
    <property type="entry name" value="WD40_rpt"/>
</dbReference>
<reference evidence="12" key="1">
    <citation type="journal article" date="2022" name="bioRxiv">
        <title>Genomics of Preaxostyla Flagellates Illuminates Evolutionary Transitions and the Path Towards Mitochondrial Loss.</title>
        <authorList>
            <person name="Novak L.V.F."/>
            <person name="Treitli S.C."/>
            <person name="Pyrih J."/>
            <person name="Halakuc P."/>
            <person name="Pipaliya S.V."/>
            <person name="Vacek V."/>
            <person name="Brzon O."/>
            <person name="Soukal P."/>
            <person name="Eme L."/>
            <person name="Dacks J.B."/>
            <person name="Karnkowska A."/>
            <person name="Elias M."/>
            <person name="Hampl V."/>
        </authorList>
    </citation>
    <scope>NUCLEOTIDE SEQUENCE</scope>
    <source>
        <strain evidence="12">RCP-MX</strain>
    </source>
</reference>
<evidence type="ECO:0000256" key="7">
    <source>
        <dbReference type="ARBA" id="ARBA00022892"/>
    </source>
</evidence>
<keyword evidence="5" id="KW-0677">Repeat</keyword>
<feature type="repeat" description="WD" evidence="9">
    <location>
        <begin position="255"/>
        <end position="297"/>
    </location>
</feature>
<evidence type="ECO:0000256" key="9">
    <source>
        <dbReference type="PROSITE-ProRule" id="PRU00221"/>
    </source>
</evidence>
<dbReference type="InterPro" id="IPR024298">
    <property type="entry name" value="Sec16_Sec23-bd"/>
</dbReference>
<evidence type="ECO:0000256" key="10">
    <source>
        <dbReference type="SAM" id="MobiDB-lite"/>
    </source>
</evidence>
<dbReference type="InterPro" id="IPR015943">
    <property type="entry name" value="WD40/YVTN_repeat-like_dom_sf"/>
</dbReference>
<feature type="repeat" description="WD" evidence="9">
    <location>
        <begin position="162"/>
        <end position="204"/>
    </location>
</feature>
<comment type="subcellular location">
    <subcellularLocation>
        <location evidence="1">Endoplasmic reticulum</location>
    </subcellularLocation>
</comment>
<feature type="region of interest" description="Disordered" evidence="10">
    <location>
        <begin position="471"/>
        <end position="564"/>
    </location>
</feature>
<dbReference type="PROSITE" id="PS50082">
    <property type="entry name" value="WD_REPEATS_2"/>
    <property type="match status" value="3"/>
</dbReference>
<comment type="caution">
    <text evidence="12">The sequence shown here is derived from an EMBL/GenBank/DDBJ whole genome shotgun (WGS) entry which is preliminary data.</text>
</comment>
<evidence type="ECO:0000256" key="8">
    <source>
        <dbReference type="ARBA" id="ARBA00022927"/>
    </source>
</evidence>
<dbReference type="SUPFAM" id="SSF50978">
    <property type="entry name" value="WD40 repeat-like"/>
    <property type="match status" value="1"/>
</dbReference>
<feature type="domain" description="Sec16 Sec23-binding" evidence="11">
    <location>
        <begin position="568"/>
        <end position="616"/>
    </location>
</feature>
<keyword evidence="8" id="KW-0653">Protein transport</keyword>
<evidence type="ECO:0000313" key="12">
    <source>
        <dbReference type="EMBL" id="KAJ4458926.1"/>
    </source>
</evidence>
<dbReference type="Gene3D" id="1.25.40.1030">
    <property type="match status" value="1"/>
</dbReference>
<keyword evidence="7" id="KW-0931">ER-Golgi transport</keyword>
<feature type="compositionally biased region" description="Basic and acidic residues" evidence="10">
    <location>
        <begin position="522"/>
        <end position="532"/>
    </location>
</feature>
<gene>
    <name evidence="12" type="ORF">PAPYR_5208</name>
</gene>
<dbReference type="Gene3D" id="1.20.940.10">
    <property type="entry name" value="Functional domain of the splicing factor Prp18"/>
    <property type="match status" value="1"/>
</dbReference>
<feature type="compositionally biased region" description="Low complexity" evidence="10">
    <location>
        <begin position="492"/>
        <end position="507"/>
    </location>
</feature>
<protein>
    <recommendedName>
        <fullName evidence="11">Sec16 Sec23-binding domain-containing protein</fullName>
    </recommendedName>
</protein>
<dbReference type="PANTHER" id="PTHR13923">
    <property type="entry name" value="SEC31-RELATED PROTEIN"/>
    <property type="match status" value="1"/>
</dbReference>
<dbReference type="PANTHER" id="PTHR13923:SF11">
    <property type="entry name" value="SECRETORY 31, ISOFORM D"/>
    <property type="match status" value="1"/>
</dbReference>
<dbReference type="EMBL" id="JAPMOS010000024">
    <property type="protein sequence ID" value="KAJ4458926.1"/>
    <property type="molecule type" value="Genomic_DNA"/>
</dbReference>
<dbReference type="InterPro" id="IPR040251">
    <property type="entry name" value="SEC31-like"/>
</dbReference>
<dbReference type="PROSITE" id="PS50294">
    <property type="entry name" value="WD_REPEATS_REGION"/>
    <property type="match status" value="2"/>
</dbReference>
<dbReference type="Proteomes" id="UP001141327">
    <property type="component" value="Unassembled WGS sequence"/>
</dbReference>
<keyword evidence="13" id="KW-1185">Reference proteome</keyword>
<evidence type="ECO:0000256" key="6">
    <source>
        <dbReference type="ARBA" id="ARBA00022824"/>
    </source>
</evidence>
<dbReference type="PROSITE" id="PS00678">
    <property type="entry name" value="WD_REPEATS_1"/>
    <property type="match status" value="1"/>
</dbReference>
<proteinExistence type="inferred from homology"/>
<accession>A0ABQ8ULS4</accession>
<evidence type="ECO:0000256" key="5">
    <source>
        <dbReference type="ARBA" id="ARBA00022737"/>
    </source>
</evidence>
<keyword evidence="3" id="KW-0813">Transport</keyword>
<evidence type="ECO:0000256" key="3">
    <source>
        <dbReference type="ARBA" id="ARBA00022448"/>
    </source>
</evidence>
<name>A0ABQ8ULS4_9EUKA</name>
<evidence type="ECO:0000256" key="4">
    <source>
        <dbReference type="ARBA" id="ARBA00022574"/>
    </source>
</evidence>
<evidence type="ECO:0000256" key="1">
    <source>
        <dbReference type="ARBA" id="ARBA00004240"/>
    </source>
</evidence>
<evidence type="ECO:0000313" key="13">
    <source>
        <dbReference type="Proteomes" id="UP001141327"/>
    </source>
</evidence>
<dbReference type="Gene3D" id="2.130.10.10">
    <property type="entry name" value="YVTN repeat-like/Quinoprotein amine dehydrogenase"/>
    <property type="match status" value="1"/>
</dbReference>
<evidence type="ECO:0000256" key="2">
    <source>
        <dbReference type="ARBA" id="ARBA00009358"/>
    </source>
</evidence>
<keyword evidence="4 9" id="KW-0853">WD repeat</keyword>